<evidence type="ECO:0000313" key="2">
    <source>
        <dbReference type="EMBL" id="SUB15133.1"/>
    </source>
</evidence>
<reference evidence="2 3" key="1">
    <citation type="submission" date="2018-06" db="EMBL/GenBank/DDBJ databases">
        <authorList>
            <consortium name="Pathogen Informatics"/>
            <person name="Doyle S."/>
        </authorList>
    </citation>
    <scope>NUCLEOTIDE SEQUENCE [LARGE SCALE GENOMIC DNA]</scope>
    <source>
        <strain evidence="2 3">NCTC9381</strain>
    </source>
</reference>
<dbReference type="AlphaFoldDB" id="A0A379AB53"/>
<accession>A0A379AB53</accession>
<name>A0A379AB53_ENTAG</name>
<keyword evidence="1" id="KW-1133">Transmembrane helix</keyword>
<sequence length="66" mass="7414">MARTRLFATSLSLVLKSLIRSAVLTASLPPSLLSLLFYGRFAVAVSFRDGLRYQTIRQHGNSEMKR</sequence>
<evidence type="ECO:0000313" key="3">
    <source>
        <dbReference type="Proteomes" id="UP000254640"/>
    </source>
</evidence>
<dbReference type="Proteomes" id="UP000254640">
    <property type="component" value="Unassembled WGS sequence"/>
</dbReference>
<feature type="transmembrane region" description="Helical" evidence="1">
    <location>
        <begin position="31"/>
        <end position="47"/>
    </location>
</feature>
<keyword evidence="3" id="KW-1185">Reference proteome</keyword>
<dbReference type="EMBL" id="UGSO01000001">
    <property type="protein sequence ID" value="SUB15133.1"/>
    <property type="molecule type" value="Genomic_DNA"/>
</dbReference>
<gene>
    <name evidence="2" type="ORF">NCTC9381_00999</name>
</gene>
<keyword evidence="1" id="KW-0812">Transmembrane</keyword>
<proteinExistence type="predicted"/>
<organism evidence="2 3">
    <name type="scientific">Enterobacter agglomerans</name>
    <name type="common">Erwinia herbicola</name>
    <name type="synonym">Pantoea agglomerans</name>
    <dbReference type="NCBI Taxonomy" id="549"/>
    <lineage>
        <taxon>Bacteria</taxon>
        <taxon>Pseudomonadati</taxon>
        <taxon>Pseudomonadota</taxon>
        <taxon>Gammaproteobacteria</taxon>
        <taxon>Enterobacterales</taxon>
        <taxon>Erwiniaceae</taxon>
        <taxon>Pantoea</taxon>
        <taxon>Pantoea agglomerans group</taxon>
    </lineage>
</organism>
<evidence type="ECO:0000256" key="1">
    <source>
        <dbReference type="SAM" id="Phobius"/>
    </source>
</evidence>
<protein>
    <submittedName>
        <fullName evidence="2">Uncharacterized protein</fullName>
    </submittedName>
</protein>
<keyword evidence="1" id="KW-0472">Membrane</keyword>